<evidence type="ECO:0000313" key="3">
    <source>
        <dbReference type="Ensembl" id="ENSCSAVP00000012791.1"/>
    </source>
</evidence>
<evidence type="ECO:0000259" key="2">
    <source>
        <dbReference type="PROSITE" id="PS00028"/>
    </source>
</evidence>
<dbReference type="Proteomes" id="UP000007875">
    <property type="component" value="Unassembled WGS sequence"/>
</dbReference>
<organism evidence="3 4">
    <name type="scientific">Ciona savignyi</name>
    <name type="common">Pacific transparent sea squirt</name>
    <dbReference type="NCBI Taxonomy" id="51511"/>
    <lineage>
        <taxon>Eukaryota</taxon>
        <taxon>Metazoa</taxon>
        <taxon>Chordata</taxon>
        <taxon>Tunicata</taxon>
        <taxon>Ascidiacea</taxon>
        <taxon>Phlebobranchia</taxon>
        <taxon>Cionidae</taxon>
        <taxon>Ciona</taxon>
    </lineage>
</organism>
<feature type="domain" description="C2H2-type" evidence="2">
    <location>
        <begin position="34"/>
        <end position="56"/>
    </location>
</feature>
<accession>H2Z5C9</accession>
<evidence type="ECO:0000256" key="1">
    <source>
        <dbReference type="SAM" id="MobiDB-lite"/>
    </source>
</evidence>
<dbReference type="InterPro" id="IPR013087">
    <property type="entry name" value="Znf_C2H2_type"/>
</dbReference>
<dbReference type="InParanoid" id="H2Z5C9"/>
<dbReference type="Ensembl" id="ENSCSAVT00000012940.1">
    <property type="protein sequence ID" value="ENSCSAVP00000012791.1"/>
    <property type="gene ID" value="ENSCSAVG00000007516.1"/>
</dbReference>
<sequence length="154" mass="17190">MDRPRSRTSSVEQASAVQEQDSLFELHNNLQLKCQFCADKIDANIRLLQHHLVDTHTDDTEPEAAVNGDCDVTKLTKKNEEIFLALASLKQVRDVLRGSLNLDQSATSKQAANMEIMNSKLDDLPLPPVEIPTDSSDPLSSDVKRQLSFERTDS</sequence>
<protein>
    <recommendedName>
        <fullName evidence="2">C2H2-type domain-containing protein</fullName>
    </recommendedName>
</protein>
<dbReference type="HOGENOM" id="CLU_1703604_0_0_1"/>
<feature type="compositionally biased region" description="Basic and acidic residues" evidence="1">
    <location>
        <begin position="142"/>
        <end position="154"/>
    </location>
</feature>
<dbReference type="PROSITE" id="PS00028">
    <property type="entry name" value="ZINC_FINGER_C2H2_1"/>
    <property type="match status" value="1"/>
</dbReference>
<evidence type="ECO:0000313" key="4">
    <source>
        <dbReference type="Proteomes" id="UP000007875"/>
    </source>
</evidence>
<reference evidence="3" key="3">
    <citation type="submission" date="2025-09" db="UniProtKB">
        <authorList>
            <consortium name="Ensembl"/>
        </authorList>
    </citation>
    <scope>IDENTIFICATION</scope>
</reference>
<reference evidence="3" key="2">
    <citation type="submission" date="2025-08" db="UniProtKB">
        <authorList>
            <consortium name="Ensembl"/>
        </authorList>
    </citation>
    <scope>IDENTIFICATION</scope>
</reference>
<keyword evidence="4" id="KW-1185">Reference proteome</keyword>
<name>H2Z5C9_CIOSA</name>
<reference evidence="4" key="1">
    <citation type="submission" date="2003-08" db="EMBL/GenBank/DDBJ databases">
        <authorList>
            <person name="Birren B."/>
            <person name="Nusbaum C."/>
            <person name="Abebe A."/>
            <person name="Abouelleil A."/>
            <person name="Adekoya E."/>
            <person name="Ait-zahra M."/>
            <person name="Allen N."/>
            <person name="Allen T."/>
            <person name="An P."/>
            <person name="Anderson M."/>
            <person name="Anderson S."/>
            <person name="Arachchi H."/>
            <person name="Armbruster J."/>
            <person name="Bachantsang P."/>
            <person name="Baldwin J."/>
            <person name="Barry A."/>
            <person name="Bayul T."/>
            <person name="Blitshsteyn B."/>
            <person name="Bloom T."/>
            <person name="Blye J."/>
            <person name="Boguslavskiy L."/>
            <person name="Borowsky M."/>
            <person name="Boukhgalter B."/>
            <person name="Brunache A."/>
            <person name="Butler J."/>
            <person name="Calixte N."/>
            <person name="Calvo S."/>
            <person name="Camarata J."/>
            <person name="Campo K."/>
            <person name="Chang J."/>
            <person name="Cheshatsang Y."/>
            <person name="Citroen M."/>
            <person name="Collymore A."/>
            <person name="Considine T."/>
            <person name="Cook A."/>
            <person name="Cooke P."/>
            <person name="Corum B."/>
            <person name="Cuomo C."/>
            <person name="David R."/>
            <person name="Dawoe T."/>
            <person name="Degray S."/>
            <person name="Dodge S."/>
            <person name="Dooley K."/>
            <person name="Dorje P."/>
            <person name="Dorjee K."/>
            <person name="Dorris L."/>
            <person name="Duffey N."/>
            <person name="Dupes A."/>
            <person name="Elkins T."/>
            <person name="Engels R."/>
            <person name="Erickson J."/>
            <person name="Farina A."/>
            <person name="Faro S."/>
            <person name="Ferreira P."/>
            <person name="Fischer H."/>
            <person name="Fitzgerald M."/>
            <person name="Foley K."/>
            <person name="Gage D."/>
            <person name="Galagan J."/>
            <person name="Gearin G."/>
            <person name="Gnerre S."/>
            <person name="Gnirke A."/>
            <person name="Goyette A."/>
            <person name="Graham J."/>
            <person name="Grandbois E."/>
            <person name="Gyaltsen K."/>
            <person name="Hafez N."/>
            <person name="Hagopian D."/>
            <person name="Hagos B."/>
            <person name="Hall J."/>
            <person name="Hatcher B."/>
            <person name="Heller A."/>
            <person name="Higgins H."/>
            <person name="Honan T."/>
            <person name="Horn A."/>
            <person name="Houde N."/>
            <person name="Hughes L."/>
            <person name="Hulme W."/>
            <person name="Husby E."/>
            <person name="Iliev I."/>
            <person name="Jaffe D."/>
            <person name="Jones C."/>
            <person name="Kamal M."/>
            <person name="Kamat A."/>
            <person name="Kamvysselis M."/>
            <person name="Karlsson E."/>
            <person name="Kells C."/>
            <person name="Kieu A."/>
            <person name="Kisner P."/>
            <person name="Kodira C."/>
            <person name="Kulbokas E."/>
            <person name="Labutti K."/>
            <person name="Lama D."/>
            <person name="Landers T."/>
            <person name="Leger J."/>
            <person name="Levine S."/>
            <person name="Lewis D."/>
            <person name="Lewis T."/>
            <person name="Lindblad-toh K."/>
            <person name="Liu X."/>
            <person name="Lokyitsang T."/>
            <person name="Lokyitsang Y."/>
            <person name="Lucien O."/>
            <person name="Lui A."/>
            <person name="Ma L.J."/>
            <person name="Mabbitt R."/>
            <person name="Macdonald J."/>
            <person name="Maclean C."/>
            <person name="Major J."/>
            <person name="Manning J."/>
            <person name="Marabella R."/>
            <person name="Maru K."/>
            <person name="Matthews C."/>
            <person name="Mauceli E."/>
            <person name="Mccarthy M."/>
            <person name="Mcdonough S."/>
            <person name="Mcghee T."/>
            <person name="Meldrim J."/>
            <person name="Meneus L."/>
            <person name="Mesirov J."/>
            <person name="Mihalev A."/>
            <person name="Mihova T."/>
            <person name="Mikkelsen T."/>
            <person name="Mlenga V."/>
            <person name="Moru K."/>
            <person name="Mozes J."/>
            <person name="Mulrain L."/>
            <person name="Munson G."/>
            <person name="Naylor J."/>
            <person name="Newes C."/>
            <person name="Nguyen C."/>
            <person name="Nguyen N."/>
            <person name="Nguyen T."/>
            <person name="Nicol R."/>
            <person name="Nielsen C."/>
            <person name="Nizzari M."/>
            <person name="Norbu C."/>
            <person name="Norbu N."/>
            <person name="O'donnell P."/>
            <person name="Okoawo O."/>
            <person name="O'leary S."/>
            <person name="Omotosho B."/>
            <person name="O'neill K."/>
            <person name="Osman S."/>
            <person name="Parker S."/>
            <person name="Perrin D."/>
            <person name="Phunkhang P."/>
            <person name="Piqani B."/>
            <person name="Purcell S."/>
            <person name="Rachupka T."/>
            <person name="Ramasamy U."/>
            <person name="Rameau R."/>
            <person name="Ray V."/>
            <person name="Raymond C."/>
            <person name="Retta R."/>
            <person name="Richardson S."/>
            <person name="Rise C."/>
            <person name="Rodriguez J."/>
            <person name="Rogers J."/>
            <person name="Rogov P."/>
            <person name="Rutman M."/>
            <person name="Schupbach R."/>
            <person name="Seaman C."/>
            <person name="Settipalli S."/>
            <person name="Sharpe T."/>
            <person name="Sheridan J."/>
            <person name="Sherpa N."/>
            <person name="Shi J."/>
            <person name="Smirnov S."/>
            <person name="Smith C."/>
            <person name="Sougnez C."/>
            <person name="Spencer B."/>
            <person name="Stalker J."/>
            <person name="Stange-thomann N."/>
            <person name="Stavropoulos S."/>
            <person name="Stetson K."/>
            <person name="Stone C."/>
            <person name="Stone S."/>
            <person name="Stubbs M."/>
            <person name="Talamas J."/>
            <person name="Tchuinga P."/>
            <person name="Tenzing P."/>
            <person name="Tesfaye S."/>
            <person name="Theodore J."/>
            <person name="Thoulutsang Y."/>
            <person name="Topham K."/>
            <person name="Towey S."/>
            <person name="Tsamla T."/>
            <person name="Tsomo N."/>
            <person name="Vallee D."/>
            <person name="Vassiliev H."/>
            <person name="Venkataraman V."/>
            <person name="Vinson J."/>
            <person name="Vo A."/>
            <person name="Wade C."/>
            <person name="Wang S."/>
            <person name="Wangchuk T."/>
            <person name="Wangdi T."/>
            <person name="Whittaker C."/>
            <person name="Wilkinson J."/>
            <person name="Wu Y."/>
            <person name="Wyman D."/>
            <person name="Yadav S."/>
            <person name="Yang S."/>
            <person name="Yang X."/>
            <person name="Yeager S."/>
            <person name="Yee E."/>
            <person name="Young G."/>
            <person name="Zainoun J."/>
            <person name="Zembeck L."/>
            <person name="Zimmer A."/>
            <person name="Zody M."/>
            <person name="Lander E."/>
        </authorList>
    </citation>
    <scope>NUCLEOTIDE SEQUENCE [LARGE SCALE GENOMIC DNA]</scope>
</reference>
<proteinExistence type="predicted"/>
<feature type="region of interest" description="Disordered" evidence="1">
    <location>
        <begin position="119"/>
        <end position="154"/>
    </location>
</feature>
<dbReference type="AlphaFoldDB" id="H2Z5C9"/>